<keyword evidence="1" id="KW-0175">Coiled coil</keyword>
<evidence type="ECO:0000313" key="3">
    <source>
        <dbReference type="EMBL" id="GJT59278.1"/>
    </source>
</evidence>
<name>A0ABQ5F7D4_9ASTR</name>
<feature type="coiled-coil region" evidence="1">
    <location>
        <begin position="194"/>
        <end position="221"/>
    </location>
</feature>
<accession>A0ABQ5F7D4</accession>
<feature type="region of interest" description="Disordered" evidence="2">
    <location>
        <begin position="19"/>
        <end position="53"/>
    </location>
</feature>
<gene>
    <name evidence="3" type="ORF">Tco_1002811</name>
</gene>
<protein>
    <recommendedName>
        <fullName evidence="5">Reverse transcriptase domain-containing protein</fullName>
    </recommendedName>
</protein>
<evidence type="ECO:0000256" key="2">
    <source>
        <dbReference type="SAM" id="MobiDB-lite"/>
    </source>
</evidence>
<evidence type="ECO:0008006" key="5">
    <source>
        <dbReference type="Google" id="ProtNLM"/>
    </source>
</evidence>
<feature type="region of interest" description="Disordered" evidence="2">
    <location>
        <begin position="297"/>
        <end position="321"/>
    </location>
</feature>
<reference evidence="3" key="1">
    <citation type="journal article" date="2022" name="Int. J. Mol. Sci.">
        <title>Draft Genome of Tanacetum Coccineum: Genomic Comparison of Closely Related Tanacetum-Family Plants.</title>
        <authorList>
            <person name="Yamashiro T."/>
            <person name="Shiraishi A."/>
            <person name="Nakayama K."/>
            <person name="Satake H."/>
        </authorList>
    </citation>
    <scope>NUCLEOTIDE SEQUENCE</scope>
</reference>
<sequence length="445" mass="49945">MSTPDYIYPIVVPSDSDVEDAFSFTNTPSYTPTSSDYSPATSGNTSSDPSEDLSKDLLASLAISPFHDDPYMKVMQAYNATNNESPIPLPRAPIAPSPVLPPSLMLPPSLLFDPRDFFLPEEILPPQKRSRFLSSSSTDFSAPPHVFKIGESSHKTHLERHEFQIEIILNHLDELPLERIEHMEDKIEGLGNRRVIIQQDFDQLETELQEARTQIDGFQRKQTGHDDEIVHTRVRIATLEMLIEDIQVTMALLPPNFLKPLYLDIMDMINDQDIEHTISPTPPPDYPLMSYLSSRGMRPLESNPVPEKPNEMAPKRTSTSTAPAMTQAAIRKLVADSVAAALEAQAATMENTDNTNRNTRQGETPVGRKCSYKEFKSCQPFNFKGTEGAVGLIRWFERTESVFSRSNCTEDCKVKFATGTLTEEALSWWNSFAQSIGIEEAYKIT</sequence>
<comment type="caution">
    <text evidence="3">The sequence shown here is derived from an EMBL/GenBank/DDBJ whole genome shotgun (WGS) entry which is preliminary data.</text>
</comment>
<evidence type="ECO:0000313" key="4">
    <source>
        <dbReference type="Proteomes" id="UP001151760"/>
    </source>
</evidence>
<proteinExistence type="predicted"/>
<evidence type="ECO:0000256" key="1">
    <source>
        <dbReference type="SAM" id="Coils"/>
    </source>
</evidence>
<dbReference type="Proteomes" id="UP001151760">
    <property type="component" value="Unassembled WGS sequence"/>
</dbReference>
<reference evidence="3" key="2">
    <citation type="submission" date="2022-01" db="EMBL/GenBank/DDBJ databases">
        <authorList>
            <person name="Yamashiro T."/>
            <person name="Shiraishi A."/>
            <person name="Satake H."/>
            <person name="Nakayama K."/>
        </authorList>
    </citation>
    <scope>NUCLEOTIDE SEQUENCE</scope>
</reference>
<feature type="compositionally biased region" description="Low complexity" evidence="2">
    <location>
        <begin position="25"/>
        <end position="42"/>
    </location>
</feature>
<organism evidence="3 4">
    <name type="scientific">Tanacetum coccineum</name>
    <dbReference type="NCBI Taxonomy" id="301880"/>
    <lineage>
        <taxon>Eukaryota</taxon>
        <taxon>Viridiplantae</taxon>
        <taxon>Streptophyta</taxon>
        <taxon>Embryophyta</taxon>
        <taxon>Tracheophyta</taxon>
        <taxon>Spermatophyta</taxon>
        <taxon>Magnoliopsida</taxon>
        <taxon>eudicotyledons</taxon>
        <taxon>Gunneridae</taxon>
        <taxon>Pentapetalae</taxon>
        <taxon>asterids</taxon>
        <taxon>campanulids</taxon>
        <taxon>Asterales</taxon>
        <taxon>Asteraceae</taxon>
        <taxon>Asteroideae</taxon>
        <taxon>Anthemideae</taxon>
        <taxon>Anthemidinae</taxon>
        <taxon>Tanacetum</taxon>
    </lineage>
</organism>
<dbReference type="EMBL" id="BQNB010017095">
    <property type="protein sequence ID" value="GJT59278.1"/>
    <property type="molecule type" value="Genomic_DNA"/>
</dbReference>
<keyword evidence="4" id="KW-1185">Reference proteome</keyword>